<keyword evidence="4" id="KW-1185">Reference proteome</keyword>
<feature type="transmembrane region" description="Helical" evidence="1">
    <location>
        <begin position="104"/>
        <end position="123"/>
    </location>
</feature>
<feature type="domain" description="DUF7670" evidence="2">
    <location>
        <begin position="25"/>
        <end position="121"/>
    </location>
</feature>
<dbReference type="Pfam" id="PF24709">
    <property type="entry name" value="DUF7670"/>
    <property type="match status" value="1"/>
</dbReference>
<reference evidence="3 4" key="1">
    <citation type="submission" date="2019-02" db="EMBL/GenBank/DDBJ databases">
        <title>Deep-cultivation of Planctomycetes and their phenomic and genomic characterization uncovers novel biology.</title>
        <authorList>
            <person name="Wiegand S."/>
            <person name="Jogler M."/>
            <person name="Boedeker C."/>
            <person name="Pinto D."/>
            <person name="Vollmers J."/>
            <person name="Rivas-Marin E."/>
            <person name="Kohn T."/>
            <person name="Peeters S.H."/>
            <person name="Heuer A."/>
            <person name="Rast P."/>
            <person name="Oberbeckmann S."/>
            <person name="Bunk B."/>
            <person name="Jeske O."/>
            <person name="Meyerdierks A."/>
            <person name="Storesund J.E."/>
            <person name="Kallscheuer N."/>
            <person name="Luecker S."/>
            <person name="Lage O.M."/>
            <person name="Pohl T."/>
            <person name="Merkel B.J."/>
            <person name="Hornburger P."/>
            <person name="Mueller R.-W."/>
            <person name="Bruemmer F."/>
            <person name="Labrenz M."/>
            <person name="Spormann A.M."/>
            <person name="Op den Camp H."/>
            <person name="Overmann J."/>
            <person name="Amann R."/>
            <person name="Jetten M.S.M."/>
            <person name="Mascher T."/>
            <person name="Medema M.H."/>
            <person name="Devos D.P."/>
            <person name="Kaster A.-K."/>
            <person name="Ovreas L."/>
            <person name="Rohde M."/>
            <person name="Galperin M.Y."/>
            <person name="Jogler C."/>
        </authorList>
    </citation>
    <scope>NUCLEOTIDE SEQUENCE [LARGE SCALE GENOMIC DNA]</scope>
    <source>
        <strain evidence="3 4">I41</strain>
    </source>
</reference>
<keyword evidence="1" id="KW-0812">Transmembrane</keyword>
<evidence type="ECO:0000313" key="4">
    <source>
        <dbReference type="Proteomes" id="UP000317909"/>
    </source>
</evidence>
<sequence>MYVFTRSRRMEWAEVLHTAAAVAGGVLFASWAGFVAADALRPDFRLAPATYLQGATLLAVFCGYAVGWARPMLGGMISLVGTALFFAASLYGSTAVQAVAESPALLFAVPGVMYLLSAHYGAANKNETTDMT</sequence>
<feature type="transmembrane region" description="Helical" evidence="1">
    <location>
        <begin position="73"/>
        <end position="92"/>
    </location>
</feature>
<dbReference type="AlphaFoldDB" id="A0A517U0I3"/>
<feature type="transmembrane region" description="Helical" evidence="1">
    <location>
        <begin position="12"/>
        <end position="34"/>
    </location>
</feature>
<protein>
    <recommendedName>
        <fullName evidence="2">DUF7670 domain-containing protein</fullName>
    </recommendedName>
</protein>
<dbReference type="EMBL" id="CP036339">
    <property type="protein sequence ID" value="QDT74121.1"/>
    <property type="molecule type" value="Genomic_DNA"/>
</dbReference>
<name>A0A517U0I3_9BACT</name>
<gene>
    <name evidence="3" type="ORF">I41_33160</name>
</gene>
<dbReference type="Proteomes" id="UP000317909">
    <property type="component" value="Chromosome"/>
</dbReference>
<dbReference type="RefSeq" id="WP_145433910.1">
    <property type="nucleotide sequence ID" value="NZ_CP036339.1"/>
</dbReference>
<feature type="transmembrane region" description="Helical" evidence="1">
    <location>
        <begin position="46"/>
        <end position="66"/>
    </location>
</feature>
<dbReference type="InterPro" id="IPR056087">
    <property type="entry name" value="DUF7670"/>
</dbReference>
<keyword evidence="1" id="KW-1133">Transmembrane helix</keyword>
<accession>A0A517U0I3</accession>
<dbReference type="KEGG" id="llh:I41_33160"/>
<keyword evidence="1" id="KW-0472">Membrane</keyword>
<evidence type="ECO:0000259" key="2">
    <source>
        <dbReference type="Pfam" id="PF24709"/>
    </source>
</evidence>
<evidence type="ECO:0000313" key="3">
    <source>
        <dbReference type="EMBL" id="QDT74121.1"/>
    </source>
</evidence>
<organism evidence="3 4">
    <name type="scientific">Lacipirellula limnantheis</name>
    <dbReference type="NCBI Taxonomy" id="2528024"/>
    <lineage>
        <taxon>Bacteria</taxon>
        <taxon>Pseudomonadati</taxon>
        <taxon>Planctomycetota</taxon>
        <taxon>Planctomycetia</taxon>
        <taxon>Pirellulales</taxon>
        <taxon>Lacipirellulaceae</taxon>
        <taxon>Lacipirellula</taxon>
    </lineage>
</organism>
<proteinExistence type="predicted"/>
<evidence type="ECO:0000256" key="1">
    <source>
        <dbReference type="SAM" id="Phobius"/>
    </source>
</evidence>